<evidence type="ECO:0000256" key="5">
    <source>
        <dbReference type="ARBA" id="ARBA00022801"/>
    </source>
</evidence>
<comment type="similarity">
    <text evidence="1 6">Belongs to the peptidase S46 family.</text>
</comment>
<accession>Q7NHA9</accession>
<dbReference type="InterPro" id="IPR019500">
    <property type="entry name" value="Pep_S46"/>
</dbReference>
<dbReference type="Pfam" id="PF10459">
    <property type="entry name" value="Peptidase_S46"/>
    <property type="match status" value="1"/>
</dbReference>
<sequence length="706" mass="78200">MTRFRRAAGKARRILRMVGWCLAIGAVVPSGGRAEEGMWTYDNFPSEQVAKKYGFKPDAAWLERVRLASLRLAGGCSGSFVSPNGLVMTNHHCAATCIEELSTAQQNYIESGFLARRPEAELKCPDVELNQLTAIEDVTERVKKATANLSGQQFSDAQKAEFARIEKACADATGLRCDVVNLYQGGLYNLYKYKRYQDVRLVFAPEFRIAFFGGDPDNFNFPRYDLDVTFLRAYDKSQPVKTEHYLPLSPTGPKAGELVFVSGSPGSTSRLFTVAQLEFLRDVVFPESLKRRAELRGVLTQFARQGPEQRRISQETLFGVENSFKAINGQQQALLDREFFGRKVAAEQKLRAAVARDPALERKYGKAWDEIALIEKRYETFYRPYLLVERGAAFNSKLFDIARTLVRAAQERPKPNEKRLREFRDSALPSLTQSLFSEAPIYGDLDEVTLTFSLTKLREYLGTDDPLVRQVLGKESPEEVARRLVQGTKLTNVALRKLLWEGGAAAVAASSDPMIRFAVAVDPAARALRLRYEREIEGPVNQNSELIAQALFAQTGTSVYPDATFSPRLSYGAVEGYEHNGRRVEPFTDMAGAFERATGKDPYALPPSWLAAKDRLNLATPFNFVTTNDIIGGNSGSPVIDSRAQAVGLIFDGNIHSLGGAFGFDAALNRAVAVDSRALIEALRAVYGAGALVDELQPKGRSAFTL</sequence>
<dbReference type="InterPro" id="IPR009003">
    <property type="entry name" value="Peptidase_S1_PA"/>
</dbReference>
<evidence type="ECO:0000313" key="8">
    <source>
        <dbReference type="Proteomes" id="UP000000557"/>
    </source>
</evidence>
<keyword evidence="2 6" id="KW-0031">Aminopeptidase</keyword>
<dbReference type="GO" id="GO:0043171">
    <property type="term" value="P:peptide catabolic process"/>
    <property type="evidence" value="ECO:0007669"/>
    <property type="project" value="UniProtKB-UniRule"/>
</dbReference>
<keyword evidence="6" id="KW-0720">Serine protease</keyword>
<dbReference type="Proteomes" id="UP000000557">
    <property type="component" value="Chromosome"/>
</dbReference>
<dbReference type="HOGENOM" id="CLU_013776_0_0_3"/>
<organism evidence="7 8">
    <name type="scientific">Gloeobacter violaceus (strain ATCC 29082 / PCC 7421)</name>
    <dbReference type="NCBI Taxonomy" id="251221"/>
    <lineage>
        <taxon>Bacteria</taxon>
        <taxon>Bacillati</taxon>
        <taxon>Cyanobacteriota</taxon>
        <taxon>Cyanophyceae</taxon>
        <taxon>Gloeobacterales</taxon>
        <taxon>Gloeobacteraceae</taxon>
        <taxon>Gloeobacter</taxon>
    </lineage>
</organism>
<dbReference type="EMBL" id="BA000045">
    <property type="protein sequence ID" value="BAC90569.1"/>
    <property type="molecule type" value="Genomic_DNA"/>
</dbReference>
<dbReference type="EnsemblBacteria" id="BAC90569">
    <property type="protein sequence ID" value="BAC90569"/>
    <property type="gene ID" value="BAC90569"/>
</dbReference>
<evidence type="ECO:0000313" key="7">
    <source>
        <dbReference type="EMBL" id="BAC90569.1"/>
    </source>
</evidence>
<dbReference type="eggNOG" id="COG3591">
    <property type="taxonomic scope" value="Bacteria"/>
</dbReference>
<dbReference type="PANTHER" id="PTHR38469:SF1">
    <property type="entry name" value="PERIPLASMIC PEPTIDASE SUBFAMILY S1B"/>
    <property type="match status" value="1"/>
</dbReference>
<proteinExistence type="inferred from homology"/>
<evidence type="ECO:0000256" key="1">
    <source>
        <dbReference type="ARBA" id="ARBA00010491"/>
    </source>
</evidence>
<dbReference type="GO" id="GO:0070009">
    <property type="term" value="F:serine-type aminopeptidase activity"/>
    <property type="evidence" value="ECO:0007669"/>
    <property type="project" value="UniProtKB-UniRule"/>
</dbReference>
<gene>
    <name evidence="7" type="ordered locus">gll2628</name>
</gene>
<dbReference type="GO" id="GO:0006508">
    <property type="term" value="P:proteolysis"/>
    <property type="evidence" value="ECO:0007669"/>
    <property type="project" value="UniProtKB-KW"/>
</dbReference>
<dbReference type="RefSeq" id="WP_011142622.1">
    <property type="nucleotide sequence ID" value="NC_005125.1"/>
</dbReference>
<comment type="function">
    <text evidence="6">Catalyzes the removal of dipeptides from the N-terminus of oligopeptides.</text>
</comment>
<keyword evidence="3 6" id="KW-0645">Protease</keyword>
<dbReference type="EC" id="3.4.14.-" evidence="6"/>
<keyword evidence="8" id="KW-1185">Reference proteome</keyword>
<protein>
    <recommendedName>
        <fullName evidence="6">Dipeptidyl-peptidase</fullName>
        <ecNumber evidence="6">3.4.14.-</ecNumber>
    </recommendedName>
</protein>
<dbReference type="GO" id="GO:0008239">
    <property type="term" value="F:dipeptidyl-peptidase activity"/>
    <property type="evidence" value="ECO:0007669"/>
    <property type="project" value="UniProtKB-UniRule"/>
</dbReference>
<evidence type="ECO:0000256" key="6">
    <source>
        <dbReference type="RuleBase" id="RU366067"/>
    </source>
</evidence>
<keyword evidence="5 6" id="KW-0378">Hydrolase</keyword>
<reference evidence="7 8" key="2">
    <citation type="journal article" date="2003" name="DNA Res.">
        <title>Complete genome structure of Gloeobacter violaceus PCC 7421, a cyanobacterium that lacks thylakoids (supplement).</title>
        <authorList>
            <person name="Nakamura Y."/>
            <person name="Kaneko T."/>
            <person name="Sato S."/>
            <person name="Mimuro M."/>
            <person name="Miyashita H."/>
            <person name="Tsuchiya T."/>
            <person name="Sasamoto S."/>
            <person name="Watanabe A."/>
            <person name="Kawashima K."/>
            <person name="Kishida Y."/>
            <person name="Kiyokawa C."/>
            <person name="Kohara M."/>
            <person name="Matsumoto M."/>
            <person name="Matsuno A."/>
            <person name="Nakazaki N."/>
            <person name="Shimpo S."/>
            <person name="Takeuchi C."/>
            <person name="Yamada M."/>
            <person name="Tabata S."/>
        </authorList>
    </citation>
    <scope>NUCLEOTIDE SEQUENCE [LARGE SCALE GENOMIC DNA]</scope>
    <source>
        <strain evidence="8">ATCC 29082 / PCC 7421</strain>
    </source>
</reference>
<dbReference type="PANTHER" id="PTHR38469">
    <property type="entry name" value="PERIPLASMIC PEPTIDASE SUBFAMILY S1B"/>
    <property type="match status" value="1"/>
</dbReference>
<dbReference type="STRING" id="251221.gene:10760128"/>
<dbReference type="AlphaFoldDB" id="Q7NHA9"/>
<dbReference type="OrthoDB" id="9805367at2"/>
<reference evidence="7 8" key="1">
    <citation type="journal article" date="2003" name="DNA Res.">
        <title>Complete genome structure of Gloeobacter violaceus PCC 7421, a cyanobacterium that lacks thylakoids.</title>
        <authorList>
            <person name="Nakamura Y."/>
            <person name="Kaneko T."/>
            <person name="Sato S."/>
            <person name="Mimuro M."/>
            <person name="Miyashita H."/>
            <person name="Tsuchiya T."/>
            <person name="Sasamoto S."/>
            <person name="Watanabe A."/>
            <person name="Kawashima K."/>
            <person name="Kishida Y."/>
            <person name="Kiyokawa C."/>
            <person name="Kohara M."/>
            <person name="Matsumoto M."/>
            <person name="Matsuno A."/>
            <person name="Nakazaki N."/>
            <person name="Shimpo S."/>
            <person name="Takeuchi C."/>
            <person name="Yamada M."/>
            <person name="Tabata S."/>
        </authorList>
    </citation>
    <scope>NUCLEOTIDE SEQUENCE [LARGE SCALE GENOMIC DNA]</scope>
    <source>
        <strain evidence="8">ATCC 29082 / PCC 7421</strain>
    </source>
</reference>
<dbReference type="KEGG" id="gvi:gll2628"/>
<dbReference type="InParanoid" id="Q7NHA9"/>
<evidence type="ECO:0000256" key="4">
    <source>
        <dbReference type="ARBA" id="ARBA00022729"/>
    </source>
</evidence>
<dbReference type="SUPFAM" id="SSF50494">
    <property type="entry name" value="Trypsin-like serine proteases"/>
    <property type="match status" value="1"/>
</dbReference>
<evidence type="ECO:0000256" key="3">
    <source>
        <dbReference type="ARBA" id="ARBA00022670"/>
    </source>
</evidence>
<evidence type="ECO:0000256" key="2">
    <source>
        <dbReference type="ARBA" id="ARBA00022438"/>
    </source>
</evidence>
<dbReference type="PATRIC" id="fig|251221.4.peg.2665"/>
<keyword evidence="4" id="KW-0732">Signal</keyword>
<name>Q7NHA9_GLOVI</name>